<dbReference type="RefSeq" id="WP_256614815.1">
    <property type="nucleotide sequence ID" value="NZ_JANIBK010000031.1"/>
</dbReference>
<dbReference type="InterPro" id="IPR027417">
    <property type="entry name" value="P-loop_NTPase"/>
</dbReference>
<dbReference type="Pfam" id="PF12476">
    <property type="entry name" value="DUF3696"/>
    <property type="match status" value="1"/>
</dbReference>
<gene>
    <name evidence="4" type="ORF">NP596_08160</name>
</gene>
<name>A0ABT1U3K9_9GAMM</name>
<dbReference type="PANTHER" id="PTHR43581:SF2">
    <property type="entry name" value="EXCINUCLEASE ATPASE SUBUNIT"/>
    <property type="match status" value="1"/>
</dbReference>
<sequence length="366" mass="41379">MLKKLHLENFKGFKALEIPFRNVTLLAGLNSAGKSSVIQALLLLKQIDYQRDPSTDHIELFPNGDYVSQGSGRELLYEFAETDEILIACETSEQSHSWRFKYNPQTHRLVTEDIFGRNDLATLDQLRFSYLSAERWGPRLTYPYEDVEQTKGLGIYGEYAIRYLIEHGDAPVENIAARHPAAKGDSLIHHVQAWLGELSPGVRIDVKPLRDAGVSLLGYGFERRGDVASRYYRPTHVGFGLTYCLPLVVAMLSAEPGTVLLLENPEAHLHPRGQAELARLIALVGRNVQVILETHSDHVMNGLRVAVRREELAPENVAFHYFQREGTNAYIETPEIDANGRLSFWPDGFFDEHERMLAALVRKSKT</sequence>
<protein>
    <submittedName>
        <fullName evidence="4">DUF3696 domain-containing protein</fullName>
    </submittedName>
</protein>
<evidence type="ECO:0000259" key="2">
    <source>
        <dbReference type="Pfam" id="PF13175"/>
    </source>
</evidence>
<comment type="caution">
    <text evidence="4">The sequence shown here is derived from an EMBL/GenBank/DDBJ whole genome shotgun (WGS) entry which is preliminary data.</text>
</comment>
<feature type="domain" description="ATPase AAA-type core" evidence="3">
    <location>
        <begin position="233"/>
        <end position="301"/>
    </location>
</feature>
<dbReference type="InterPro" id="IPR041685">
    <property type="entry name" value="AAA_GajA/Old/RecF-like"/>
</dbReference>
<evidence type="ECO:0000259" key="3">
    <source>
        <dbReference type="Pfam" id="PF13304"/>
    </source>
</evidence>
<organism evidence="4 5">
    <name type="scientific">Methylomonas rivi</name>
    <dbReference type="NCBI Taxonomy" id="2952226"/>
    <lineage>
        <taxon>Bacteria</taxon>
        <taxon>Pseudomonadati</taxon>
        <taxon>Pseudomonadota</taxon>
        <taxon>Gammaproteobacteria</taxon>
        <taxon>Methylococcales</taxon>
        <taxon>Methylococcaceae</taxon>
        <taxon>Methylomonas</taxon>
    </lineage>
</organism>
<evidence type="ECO:0000259" key="1">
    <source>
        <dbReference type="Pfam" id="PF12476"/>
    </source>
</evidence>
<dbReference type="PIRSF" id="PIRSF034888">
    <property type="entry name" value="P-loop_UCP034888"/>
    <property type="match status" value="1"/>
</dbReference>
<dbReference type="InterPro" id="IPR014592">
    <property type="entry name" value="P-loop_UCP034888"/>
</dbReference>
<accession>A0ABT1U3K9</accession>
<evidence type="ECO:0000313" key="4">
    <source>
        <dbReference type="EMBL" id="MCQ8128430.1"/>
    </source>
</evidence>
<dbReference type="Pfam" id="PF13175">
    <property type="entry name" value="AAA_15"/>
    <property type="match status" value="1"/>
</dbReference>
<reference evidence="4 5" key="1">
    <citation type="submission" date="2022-07" db="EMBL/GenBank/DDBJ databases">
        <title>Methylomonas rivi sp. nov., Methylomonas rosea sp. nov., Methylomonas aureus sp. nov. and Methylomonas subterranea sp. nov., four novel methanotrophs isolated from a freshwater creek and the deep terrestrial subsurface.</title>
        <authorList>
            <person name="Abin C."/>
            <person name="Sankaranarayanan K."/>
            <person name="Garner C."/>
            <person name="Sindelar R."/>
            <person name="Kotary K."/>
            <person name="Garner R."/>
            <person name="Barclay S."/>
            <person name="Lawson P."/>
            <person name="Krumholz L."/>
        </authorList>
    </citation>
    <scope>NUCLEOTIDE SEQUENCE [LARGE SCALE GENOMIC DNA]</scope>
    <source>
        <strain evidence="4 5">WSC-6</strain>
    </source>
</reference>
<dbReference type="PANTHER" id="PTHR43581">
    <property type="entry name" value="ATP/GTP PHOSPHATASE"/>
    <property type="match status" value="1"/>
</dbReference>
<dbReference type="InterPro" id="IPR003959">
    <property type="entry name" value="ATPase_AAA_core"/>
</dbReference>
<evidence type="ECO:0000313" key="5">
    <source>
        <dbReference type="Proteomes" id="UP001524586"/>
    </source>
</evidence>
<dbReference type="Gene3D" id="3.40.50.300">
    <property type="entry name" value="P-loop containing nucleotide triphosphate hydrolases"/>
    <property type="match status" value="2"/>
</dbReference>
<keyword evidence="5" id="KW-1185">Reference proteome</keyword>
<dbReference type="InterPro" id="IPR022532">
    <property type="entry name" value="DUF3696"/>
</dbReference>
<feature type="domain" description="DUF3696" evidence="1">
    <location>
        <begin position="313"/>
        <end position="360"/>
    </location>
</feature>
<dbReference type="Pfam" id="PF13304">
    <property type="entry name" value="AAA_21"/>
    <property type="match status" value="1"/>
</dbReference>
<dbReference type="EMBL" id="JANIBK010000031">
    <property type="protein sequence ID" value="MCQ8128430.1"/>
    <property type="molecule type" value="Genomic_DNA"/>
</dbReference>
<dbReference type="InterPro" id="IPR051396">
    <property type="entry name" value="Bact_Antivir_Def_Nuclease"/>
</dbReference>
<proteinExistence type="predicted"/>
<dbReference type="Proteomes" id="UP001524586">
    <property type="component" value="Unassembled WGS sequence"/>
</dbReference>
<feature type="domain" description="Endonuclease GajA/Old nuclease/RecF-like AAA" evidence="2">
    <location>
        <begin position="1"/>
        <end position="63"/>
    </location>
</feature>
<dbReference type="SUPFAM" id="SSF52540">
    <property type="entry name" value="P-loop containing nucleoside triphosphate hydrolases"/>
    <property type="match status" value="1"/>
</dbReference>